<dbReference type="GO" id="GO:0008168">
    <property type="term" value="F:methyltransferase activity"/>
    <property type="evidence" value="ECO:0007669"/>
    <property type="project" value="InterPro"/>
</dbReference>
<gene>
    <name evidence="2" type="ORF">EVOR1521_LOCUS23327</name>
</gene>
<reference evidence="2" key="1">
    <citation type="submission" date="2023-08" db="EMBL/GenBank/DDBJ databases">
        <authorList>
            <person name="Chen Y."/>
            <person name="Shah S."/>
            <person name="Dougan E. K."/>
            <person name="Thang M."/>
            <person name="Chan C."/>
        </authorList>
    </citation>
    <scope>NUCLEOTIDE SEQUENCE</scope>
</reference>
<dbReference type="SUPFAM" id="SSF53335">
    <property type="entry name" value="S-adenosyl-L-methionine-dependent methyltransferases"/>
    <property type="match status" value="1"/>
</dbReference>
<feature type="domain" description="Methyltransferase small" evidence="1">
    <location>
        <begin position="102"/>
        <end position="193"/>
    </location>
</feature>
<dbReference type="Pfam" id="PF05175">
    <property type="entry name" value="MTS"/>
    <property type="match status" value="1"/>
</dbReference>
<dbReference type="PANTHER" id="PTHR47739:SF1">
    <property type="entry name" value="TRNA1(VAL) (ADENINE(37)-N6)-METHYLTRANSFERASE"/>
    <property type="match status" value="1"/>
</dbReference>
<dbReference type="Proteomes" id="UP001178507">
    <property type="component" value="Unassembled WGS sequence"/>
</dbReference>
<dbReference type="InterPro" id="IPR007848">
    <property type="entry name" value="Small_mtfrase_dom"/>
</dbReference>
<evidence type="ECO:0000259" key="1">
    <source>
        <dbReference type="Pfam" id="PF05175"/>
    </source>
</evidence>
<dbReference type="InterPro" id="IPR029063">
    <property type="entry name" value="SAM-dependent_MTases_sf"/>
</dbReference>
<dbReference type="AlphaFoldDB" id="A0AA36J618"/>
<sequence length="313" mass="34580">MACLRAAPVRGHRAMVPASSSWRPRQAAIRPHKERCLGLAFFAALRLRKQIRRACRVSIAGEDLNVTESRFCHGWSISQLREGYRYCADDILCAYLACKAAPEAKRMLDLGSGIGTIGLAWLAQNPGAACSMLEAQEVSVALCRRTLRQCQVEDVVDLRHGDLRDQSVLHVRRREKTKALGKNFDVVTANPPYFTSTCGNLPKNQQKAHCRHELRGGVLQFCSAAAHTMAPGASFCLIHATPRMSDVLAALERCRFAIRRRVDVLWRGNCKSVALVCSLGEPKGQPAAETLQVQEPDGRWSPAYLDICAEMGL</sequence>
<dbReference type="CDD" id="cd02440">
    <property type="entry name" value="AdoMet_MTases"/>
    <property type="match status" value="1"/>
</dbReference>
<dbReference type="Gene3D" id="3.40.50.150">
    <property type="entry name" value="Vaccinia Virus protein VP39"/>
    <property type="match status" value="1"/>
</dbReference>
<comment type="caution">
    <text evidence="2">The sequence shown here is derived from an EMBL/GenBank/DDBJ whole genome shotgun (WGS) entry which is preliminary data.</text>
</comment>
<protein>
    <recommendedName>
        <fullName evidence="1">Methyltransferase small domain-containing protein</fullName>
    </recommendedName>
</protein>
<accession>A0AA36J618</accession>
<organism evidence="2 3">
    <name type="scientific">Effrenium voratum</name>
    <dbReference type="NCBI Taxonomy" id="2562239"/>
    <lineage>
        <taxon>Eukaryota</taxon>
        <taxon>Sar</taxon>
        <taxon>Alveolata</taxon>
        <taxon>Dinophyceae</taxon>
        <taxon>Suessiales</taxon>
        <taxon>Symbiodiniaceae</taxon>
        <taxon>Effrenium</taxon>
    </lineage>
</organism>
<dbReference type="PANTHER" id="PTHR47739">
    <property type="entry name" value="TRNA1(VAL) (ADENINE(37)-N6)-METHYLTRANSFERASE"/>
    <property type="match status" value="1"/>
</dbReference>
<evidence type="ECO:0000313" key="2">
    <source>
        <dbReference type="EMBL" id="CAJ1399866.1"/>
    </source>
</evidence>
<dbReference type="EMBL" id="CAUJNA010003350">
    <property type="protein sequence ID" value="CAJ1399866.1"/>
    <property type="molecule type" value="Genomic_DNA"/>
</dbReference>
<name>A0AA36J618_9DINO</name>
<keyword evidence="3" id="KW-1185">Reference proteome</keyword>
<dbReference type="InterPro" id="IPR050210">
    <property type="entry name" value="tRNA_Adenine-N(6)_MTase"/>
</dbReference>
<evidence type="ECO:0000313" key="3">
    <source>
        <dbReference type="Proteomes" id="UP001178507"/>
    </source>
</evidence>
<proteinExistence type="predicted"/>